<evidence type="ECO:0000256" key="1">
    <source>
        <dbReference type="ARBA" id="ARBA00022679"/>
    </source>
</evidence>
<dbReference type="SUPFAM" id="SSF55874">
    <property type="entry name" value="ATPase domain of HSP90 chaperone/DNA topoisomerase II/histidine kinase"/>
    <property type="match status" value="1"/>
</dbReference>
<evidence type="ECO:0000313" key="6">
    <source>
        <dbReference type="EMBL" id="BEH01269.1"/>
    </source>
</evidence>
<gene>
    <name evidence="6" type="ORF">brsh051_05500</name>
</gene>
<sequence length="383" mass="41110">MSSAQTFPRDPNLLRTIYRAAGWARMALVVHMIVVNCMRLSQVQRPVLLVVVCVVVAGWSVIACLLNVRSRWRTSGLMILDMAITLAVVGSSRYILGIDVLRESYLGVACYWMLAAPAVLGIWRGAVAGLVGGILVGTAQFLQAPSVAPRAWGDVLLMAAIPYFIGLLVEQLSATIAERDRNLSTLAALEERERLNRIVHDGVLQVLAMVAREGNELGPRGRLLASLALRQEDQLRATLQDRSVDLVGGGLLDTDKTDVTIMLEKHQSDTVTVSTMAGQLNMAASRADELDRVISEVLANVGKHAGPGAHAWILLEQEGNELIVSVRDDGVGATQEQLDAAAAAGRLGVKESIVGRVLDLGGGSKLTTSPGSGVEWEFRIPLE</sequence>
<dbReference type="InterPro" id="IPR003594">
    <property type="entry name" value="HATPase_dom"/>
</dbReference>
<dbReference type="RefSeq" id="WP_286267341.1">
    <property type="nucleotide sequence ID" value="NZ_AP028056.1"/>
</dbReference>
<dbReference type="Pfam" id="PF02518">
    <property type="entry name" value="HATPase_c"/>
    <property type="match status" value="1"/>
</dbReference>
<feature type="transmembrane region" description="Helical" evidence="4">
    <location>
        <begin position="47"/>
        <end position="68"/>
    </location>
</feature>
<organism evidence="6 7">
    <name type="scientific">Brooklawnia propionicigenes</name>
    <dbReference type="NCBI Taxonomy" id="3041175"/>
    <lineage>
        <taxon>Bacteria</taxon>
        <taxon>Bacillati</taxon>
        <taxon>Actinomycetota</taxon>
        <taxon>Actinomycetes</taxon>
        <taxon>Propionibacteriales</taxon>
        <taxon>Propionibacteriaceae</taxon>
        <taxon>Brooklawnia</taxon>
    </lineage>
</organism>
<evidence type="ECO:0000256" key="3">
    <source>
        <dbReference type="ARBA" id="ARBA00023012"/>
    </source>
</evidence>
<name>A0AAN0MFA6_9ACTN</name>
<dbReference type="GO" id="GO:0016301">
    <property type="term" value="F:kinase activity"/>
    <property type="evidence" value="ECO:0007669"/>
    <property type="project" value="UniProtKB-KW"/>
</dbReference>
<keyword evidence="4" id="KW-1133">Transmembrane helix</keyword>
<dbReference type="KEGG" id="broo:brsh051_05500"/>
<dbReference type="GO" id="GO:0000160">
    <property type="term" value="P:phosphorelay signal transduction system"/>
    <property type="evidence" value="ECO:0007669"/>
    <property type="project" value="UniProtKB-KW"/>
</dbReference>
<reference evidence="6" key="1">
    <citation type="journal article" date="2024" name="Int. J. Syst. Evol. Microbiol.">
        <title>Brooklawnia propionicigenes sp. nov., a facultatively anaerobic, propionate-producing bacterium isolated from a methanogenic reactor treating waste from cattle farms.</title>
        <authorList>
            <person name="Akita Y."/>
            <person name="Ueki A."/>
            <person name="Tonouchi A."/>
            <person name="Sugawara Y."/>
            <person name="Honma S."/>
            <person name="Kaku N."/>
            <person name="Ueki K."/>
        </authorList>
    </citation>
    <scope>NUCLEOTIDE SEQUENCE</scope>
    <source>
        <strain evidence="6">SH051</strain>
    </source>
</reference>
<evidence type="ECO:0000256" key="2">
    <source>
        <dbReference type="ARBA" id="ARBA00022777"/>
    </source>
</evidence>
<feature type="domain" description="Histidine kinase/HSP90-like ATPase" evidence="5">
    <location>
        <begin position="287"/>
        <end position="382"/>
    </location>
</feature>
<dbReference type="Gene3D" id="3.30.565.10">
    <property type="entry name" value="Histidine kinase-like ATPase, C-terminal domain"/>
    <property type="match status" value="1"/>
</dbReference>
<feature type="transmembrane region" description="Helical" evidence="4">
    <location>
        <begin position="151"/>
        <end position="169"/>
    </location>
</feature>
<protein>
    <submittedName>
        <fullName evidence="6">DUF5931 domain-containing protein</fullName>
    </submittedName>
</protein>
<evidence type="ECO:0000256" key="4">
    <source>
        <dbReference type="SAM" id="Phobius"/>
    </source>
</evidence>
<keyword evidence="2" id="KW-0418">Kinase</keyword>
<keyword evidence="4" id="KW-0472">Membrane</keyword>
<accession>A0AAN0MFA6</accession>
<dbReference type="PANTHER" id="PTHR24421">
    <property type="entry name" value="NITRATE/NITRITE SENSOR PROTEIN NARX-RELATED"/>
    <property type="match status" value="1"/>
</dbReference>
<dbReference type="InterPro" id="IPR050482">
    <property type="entry name" value="Sensor_HK_TwoCompSys"/>
</dbReference>
<proteinExistence type="predicted"/>
<dbReference type="Proteomes" id="UP001431656">
    <property type="component" value="Chromosome"/>
</dbReference>
<dbReference type="AlphaFoldDB" id="A0AAN0MFA6"/>
<evidence type="ECO:0000313" key="7">
    <source>
        <dbReference type="Proteomes" id="UP001431656"/>
    </source>
</evidence>
<feature type="transmembrane region" description="Helical" evidence="4">
    <location>
        <begin position="74"/>
        <end position="96"/>
    </location>
</feature>
<dbReference type="EMBL" id="AP028056">
    <property type="protein sequence ID" value="BEH01269.1"/>
    <property type="molecule type" value="Genomic_DNA"/>
</dbReference>
<feature type="transmembrane region" description="Helical" evidence="4">
    <location>
        <begin position="108"/>
        <end position="131"/>
    </location>
</feature>
<feature type="transmembrane region" description="Helical" evidence="4">
    <location>
        <begin position="16"/>
        <end position="35"/>
    </location>
</feature>
<evidence type="ECO:0000259" key="5">
    <source>
        <dbReference type="Pfam" id="PF02518"/>
    </source>
</evidence>
<dbReference type="InterPro" id="IPR036890">
    <property type="entry name" value="HATPase_C_sf"/>
</dbReference>
<keyword evidence="3" id="KW-0902">Two-component regulatory system</keyword>
<keyword evidence="1" id="KW-0808">Transferase</keyword>
<keyword evidence="7" id="KW-1185">Reference proteome</keyword>
<dbReference type="PANTHER" id="PTHR24421:SF61">
    <property type="entry name" value="OXYGEN SENSOR HISTIDINE KINASE NREB"/>
    <property type="match status" value="1"/>
</dbReference>
<keyword evidence="4" id="KW-0812">Transmembrane</keyword>